<comment type="caution">
    <text evidence="5">The sequence shown here is derived from an EMBL/GenBank/DDBJ whole genome shotgun (WGS) entry which is preliminary data.</text>
</comment>
<gene>
    <name evidence="5" type="ORF">EPIR_2241</name>
</gene>
<dbReference type="Proteomes" id="UP000018217">
    <property type="component" value="Unassembled WGS sequence"/>
</dbReference>
<dbReference type="STRING" id="1161919.EPIR_2241"/>
<dbReference type="EC" id="1.-.-.-" evidence="5"/>
<dbReference type="InterPro" id="IPR003819">
    <property type="entry name" value="TauD/TfdA-like"/>
</dbReference>
<accession>V5Z9A5</accession>
<keyword evidence="6" id="KW-1185">Reference proteome</keyword>
<dbReference type="EMBL" id="CAHS01000015">
    <property type="protein sequence ID" value="CCG87606.1"/>
    <property type="molecule type" value="Genomic_DNA"/>
</dbReference>
<name>V5Z9A5_9GAMM</name>
<dbReference type="GO" id="GO:0016706">
    <property type="term" value="F:2-oxoglutarate-dependent dioxygenase activity"/>
    <property type="evidence" value="ECO:0007669"/>
    <property type="project" value="UniProtKB-ARBA"/>
</dbReference>
<dbReference type="AlphaFoldDB" id="V5Z9A5"/>
<organism evidence="5 6">
    <name type="scientific">Erwinia piriflorinigrans CFBP 5888</name>
    <dbReference type="NCBI Taxonomy" id="1161919"/>
    <lineage>
        <taxon>Bacteria</taxon>
        <taxon>Pseudomonadati</taxon>
        <taxon>Pseudomonadota</taxon>
        <taxon>Gammaproteobacteria</taxon>
        <taxon>Enterobacterales</taxon>
        <taxon>Erwiniaceae</taxon>
        <taxon>Erwinia</taxon>
    </lineage>
</organism>
<evidence type="ECO:0000313" key="6">
    <source>
        <dbReference type="Proteomes" id="UP000018217"/>
    </source>
</evidence>
<dbReference type="InterPro" id="IPR050411">
    <property type="entry name" value="AlphaKG_dependent_hydroxylases"/>
</dbReference>
<feature type="domain" description="TauD/TfdA-like" evidence="4">
    <location>
        <begin position="69"/>
        <end position="345"/>
    </location>
</feature>
<evidence type="ECO:0000256" key="2">
    <source>
        <dbReference type="ARBA" id="ARBA00023002"/>
    </source>
</evidence>
<dbReference type="GO" id="GO:0017000">
    <property type="term" value="P:antibiotic biosynthetic process"/>
    <property type="evidence" value="ECO:0007669"/>
    <property type="project" value="UniProtKB-KW"/>
</dbReference>
<keyword evidence="2 5" id="KW-0560">Oxidoreductase</keyword>
<evidence type="ECO:0000256" key="1">
    <source>
        <dbReference type="ARBA" id="ARBA00001954"/>
    </source>
</evidence>
<keyword evidence="3" id="KW-0045">Antibiotic biosynthesis</keyword>
<dbReference type="SUPFAM" id="SSF51197">
    <property type="entry name" value="Clavaminate synthase-like"/>
    <property type="match status" value="1"/>
</dbReference>
<reference evidence="5 6" key="1">
    <citation type="journal article" date="2013" name="Syst. Appl. Microbiol.">
        <title>Phylogenetic position and virulence apparatus of the pear flower necrosis pathogen Erwinia piriflorinigrans CFBP 5888T as assessed by comparative genomics.</title>
        <authorList>
            <person name="Smits T.H."/>
            <person name="Rezzonico F."/>
            <person name="Lopez M.M."/>
            <person name="Blom J."/>
            <person name="Goesmann A."/>
            <person name="Frey J.E."/>
            <person name="Duffy B."/>
        </authorList>
    </citation>
    <scope>NUCLEOTIDE SEQUENCE [LARGE SCALE GENOMIC DNA]</scope>
    <source>
        <strain evidence="6">CFBP5888</strain>
    </source>
</reference>
<dbReference type="PANTHER" id="PTHR10696">
    <property type="entry name" value="GAMMA-BUTYROBETAINE HYDROXYLASE-RELATED"/>
    <property type="match status" value="1"/>
</dbReference>
<comment type="cofactor">
    <cofactor evidence="1">
        <name>Fe(2+)</name>
        <dbReference type="ChEBI" id="CHEBI:29033"/>
    </cofactor>
</comment>
<dbReference type="Gene3D" id="3.60.130.10">
    <property type="entry name" value="Clavaminate synthase-like"/>
    <property type="match status" value="1"/>
</dbReference>
<sequence>MGCYGEGGLLMKNDRLAVWKIAQPVCNLAGYAEASSFIKYADSTIANEKLFHITFYPEALAAFKQGKLTQFLQAVIKYTGALLVRGWEIKAEDFQYVLDTLANGRRASYGETQSLRLHVGENVYTSTEHPSSQNIFYHNENSHRMIWPKLISFYCEYPSDSGGDTPIVNNYLVEGFLSEETKERFMRLGVRYRRNFRNQFGVPWQTVFETDDKKVVDDYCQVNDIQAEWQSNNDLTVTYDRPAYVVHPENNRSIWCNNVAFYHPLSLESRQYRTLRMIMKENEMPTYVSFGNGETIPPEIIEEIKNAYHQAASRFSWKAQDMLIMDNIIYAHGRDAFTGSRRILVTMAEPVTRSFKPRLDQPAILKACNG</sequence>
<evidence type="ECO:0000313" key="5">
    <source>
        <dbReference type="EMBL" id="CCG87606.1"/>
    </source>
</evidence>
<evidence type="ECO:0000259" key="4">
    <source>
        <dbReference type="Pfam" id="PF02668"/>
    </source>
</evidence>
<protein>
    <submittedName>
        <fullName evidence="5">Clavaminate synthase-like protein</fullName>
        <ecNumber evidence="5">1.-.-.-</ecNumber>
    </submittedName>
</protein>
<proteinExistence type="predicted"/>
<dbReference type="PANTHER" id="PTHR10696:SF56">
    <property type="entry name" value="TAUD_TFDA-LIKE DOMAIN-CONTAINING PROTEIN"/>
    <property type="match status" value="1"/>
</dbReference>
<evidence type="ECO:0000256" key="3">
    <source>
        <dbReference type="ARBA" id="ARBA00023194"/>
    </source>
</evidence>
<dbReference type="Pfam" id="PF02668">
    <property type="entry name" value="TauD"/>
    <property type="match status" value="1"/>
</dbReference>
<dbReference type="InterPro" id="IPR042098">
    <property type="entry name" value="TauD-like_sf"/>
</dbReference>